<reference evidence="1 2" key="1">
    <citation type="submission" date="2018-07" db="EMBL/GenBank/DDBJ databases">
        <title>Complete Genome and Methylome Analysis of Deinococcus wulumuqiensis NEB 479.</title>
        <authorList>
            <person name="Fomenkov A."/>
            <person name="Luyten Y."/>
            <person name="Vincze T."/>
            <person name="Anton B.P."/>
            <person name="Clark T."/>
            <person name="Roberts R.J."/>
            <person name="Morgan R.D."/>
        </authorList>
    </citation>
    <scope>NUCLEOTIDE SEQUENCE [LARGE SCALE GENOMIC DNA]</scope>
    <source>
        <strain evidence="1 2">NEB 479</strain>
        <plasmid evidence="2">Plasmid pdrdi</plasmid>
    </source>
</reference>
<evidence type="ECO:0000313" key="2">
    <source>
        <dbReference type="Proteomes" id="UP000253744"/>
    </source>
</evidence>
<dbReference type="EMBL" id="CP031163">
    <property type="protein sequence ID" value="AXH00897.1"/>
    <property type="molecule type" value="Genomic_DNA"/>
</dbReference>
<organism evidence="1 2">
    <name type="scientific">Deinococcus wulumuqiensis</name>
    <dbReference type="NCBI Taxonomy" id="980427"/>
    <lineage>
        <taxon>Bacteria</taxon>
        <taxon>Thermotogati</taxon>
        <taxon>Deinococcota</taxon>
        <taxon>Deinococci</taxon>
        <taxon>Deinococcales</taxon>
        <taxon>Deinococcaceae</taxon>
        <taxon>Deinococcus</taxon>
    </lineage>
</organism>
<gene>
    <name evidence="1" type="ORF">DVJ83_17430</name>
</gene>
<geneLocation type="plasmid" evidence="2">
    <name>pdrdi</name>
</geneLocation>
<dbReference type="Proteomes" id="UP000253744">
    <property type="component" value="Plasmid pDrdI"/>
</dbReference>
<proteinExistence type="predicted"/>
<name>A0A345IMH4_9DEIO</name>
<dbReference type="AlphaFoldDB" id="A0A345IMH4"/>
<keyword evidence="1" id="KW-0614">Plasmid</keyword>
<protein>
    <submittedName>
        <fullName evidence="1">Uncharacterized protein</fullName>
    </submittedName>
</protein>
<accession>A0A345IMH4</accession>
<evidence type="ECO:0000313" key="1">
    <source>
        <dbReference type="EMBL" id="AXH00897.1"/>
    </source>
</evidence>
<sequence>MGERSVDLGTTRKVFRANLGYNLLVEYVQGEVAKLDPAKVSKAEIARAIVALTKQVVKKTSLPVSKDTYQLYLDMNIQQWEVSHVVESARLKLGQTVETTGDDRDAVAGQVQGLWEAWWPEAFR</sequence>
<dbReference type="KEGG" id="dwu:DVJ83_17430"/>